<evidence type="ECO:0000256" key="3">
    <source>
        <dbReference type="ARBA" id="ARBA00022748"/>
    </source>
</evidence>
<dbReference type="InterPro" id="IPR003439">
    <property type="entry name" value="ABC_transporter-like_ATP-bd"/>
</dbReference>
<dbReference type="InterPro" id="IPR003593">
    <property type="entry name" value="AAA+_ATPase"/>
</dbReference>
<evidence type="ECO:0000256" key="1">
    <source>
        <dbReference type="ARBA" id="ARBA00022448"/>
    </source>
</evidence>
<dbReference type="SMART" id="SM00382">
    <property type="entry name" value="AAA"/>
    <property type="match status" value="1"/>
</dbReference>
<evidence type="ECO:0000313" key="9">
    <source>
        <dbReference type="Proteomes" id="UP000199626"/>
    </source>
</evidence>
<accession>A0A1G6BIU0</accession>
<keyword evidence="1" id="KW-0813">Transport</keyword>
<reference evidence="9" key="1">
    <citation type="submission" date="2016-10" db="EMBL/GenBank/DDBJ databases">
        <authorList>
            <person name="Varghese N."/>
            <person name="Submissions S."/>
        </authorList>
    </citation>
    <scope>NUCLEOTIDE SEQUENCE [LARGE SCALE GENOMIC DNA]</scope>
    <source>
        <strain evidence="9">CGMCC 1.10824</strain>
    </source>
</reference>
<keyword evidence="3" id="KW-0201">Cytochrome c-type biogenesis</keyword>
<feature type="domain" description="ABC transporter" evidence="7">
    <location>
        <begin position="5"/>
        <end position="214"/>
    </location>
</feature>
<gene>
    <name evidence="8" type="ORF">SAMN02927930_00827</name>
</gene>
<dbReference type="GO" id="GO:0005524">
    <property type="term" value="F:ATP binding"/>
    <property type="evidence" value="ECO:0007669"/>
    <property type="project" value="UniProtKB-KW"/>
</dbReference>
<dbReference type="OrthoDB" id="9800654at2"/>
<evidence type="ECO:0000256" key="5">
    <source>
        <dbReference type="ARBA" id="ARBA00022967"/>
    </source>
</evidence>
<dbReference type="Pfam" id="PF00005">
    <property type="entry name" value="ABC_tran"/>
    <property type="match status" value="1"/>
</dbReference>
<dbReference type="GO" id="GO:0022857">
    <property type="term" value="F:transmembrane transporter activity"/>
    <property type="evidence" value="ECO:0007669"/>
    <property type="project" value="InterPro"/>
</dbReference>
<dbReference type="PROSITE" id="PS00211">
    <property type="entry name" value="ABC_TRANSPORTER_1"/>
    <property type="match status" value="1"/>
</dbReference>
<dbReference type="SUPFAM" id="SSF52540">
    <property type="entry name" value="P-loop containing nucleoside triphosphate hydrolases"/>
    <property type="match status" value="1"/>
</dbReference>
<dbReference type="Gene3D" id="3.40.50.300">
    <property type="entry name" value="P-loop containing nucleotide triphosphate hydrolases"/>
    <property type="match status" value="1"/>
</dbReference>
<dbReference type="Proteomes" id="UP000199626">
    <property type="component" value="Unassembled WGS sequence"/>
</dbReference>
<dbReference type="EMBL" id="FMXN01000003">
    <property type="protein sequence ID" value="SDB20526.1"/>
    <property type="molecule type" value="Genomic_DNA"/>
</dbReference>
<dbReference type="PROSITE" id="PS50893">
    <property type="entry name" value="ABC_TRANSPORTER_2"/>
    <property type="match status" value="1"/>
</dbReference>
<keyword evidence="2" id="KW-0547">Nucleotide-binding</keyword>
<name>A0A1G6BIU0_9GAMM</name>
<proteinExistence type="predicted"/>
<dbReference type="InterPro" id="IPR027417">
    <property type="entry name" value="P-loop_NTPase"/>
</dbReference>
<evidence type="ECO:0000256" key="6">
    <source>
        <dbReference type="ARBA" id="ARBA00023136"/>
    </source>
</evidence>
<dbReference type="GO" id="GO:0017004">
    <property type="term" value="P:cytochrome complex assembly"/>
    <property type="evidence" value="ECO:0007669"/>
    <property type="project" value="UniProtKB-KW"/>
</dbReference>
<keyword evidence="6" id="KW-0472">Membrane</keyword>
<sequence>MSAVIEAKQLTSVRAERLLFSELSFQLQTGEILHVEGPNGAGKSTLLRIIAGLLEPLAGSIHLFGQPQWGDPECWRRQLLFIGHKPAVKAELSALENLHFQATLDGVTNVDAWALLETVGLLGLEDIPAQQLSAGQQRRIALARLWYSQASLWILDEPFTALDTYGIQLLHERFQHHLQQDGVIILTSHQPLTWSGDRLKKIRIEFQDDGELHE</sequence>
<dbReference type="PANTHER" id="PTHR43499">
    <property type="entry name" value="ABC TRANSPORTER I FAMILY MEMBER 1"/>
    <property type="match status" value="1"/>
</dbReference>
<protein>
    <submittedName>
        <fullName evidence="8">Heme exporter protein A</fullName>
    </submittedName>
</protein>
<dbReference type="NCBIfam" id="NF010061">
    <property type="entry name" value="PRK13538.1"/>
    <property type="match status" value="1"/>
</dbReference>
<evidence type="ECO:0000259" key="7">
    <source>
        <dbReference type="PROSITE" id="PS50893"/>
    </source>
</evidence>
<dbReference type="GO" id="GO:0016887">
    <property type="term" value="F:ATP hydrolysis activity"/>
    <property type="evidence" value="ECO:0007669"/>
    <property type="project" value="InterPro"/>
</dbReference>
<dbReference type="AlphaFoldDB" id="A0A1G6BIU0"/>
<dbReference type="STRING" id="1159017.SAMN02927930_00827"/>
<evidence type="ECO:0000256" key="4">
    <source>
        <dbReference type="ARBA" id="ARBA00022840"/>
    </source>
</evidence>
<evidence type="ECO:0000256" key="2">
    <source>
        <dbReference type="ARBA" id="ARBA00022741"/>
    </source>
</evidence>
<dbReference type="InterPro" id="IPR017871">
    <property type="entry name" value="ABC_transporter-like_CS"/>
</dbReference>
<dbReference type="RefSeq" id="WP_092592039.1">
    <property type="nucleotide sequence ID" value="NZ_FMXN01000003.1"/>
</dbReference>
<keyword evidence="4" id="KW-0067">ATP-binding</keyword>
<dbReference type="NCBIfam" id="TIGR01189">
    <property type="entry name" value="ccmA"/>
    <property type="match status" value="1"/>
</dbReference>
<dbReference type="InterPro" id="IPR005895">
    <property type="entry name" value="ABC_transptr_haem_export_CcmA"/>
</dbReference>
<dbReference type="PANTHER" id="PTHR43499:SF1">
    <property type="entry name" value="ABC TRANSPORTER I FAMILY MEMBER 1"/>
    <property type="match status" value="1"/>
</dbReference>
<evidence type="ECO:0000313" key="8">
    <source>
        <dbReference type="EMBL" id="SDB20526.1"/>
    </source>
</evidence>
<keyword evidence="5" id="KW-1278">Translocase</keyword>
<keyword evidence="9" id="KW-1185">Reference proteome</keyword>
<organism evidence="8 9">
    <name type="scientific">Pseudidiomarina indica</name>
    <dbReference type="NCBI Taxonomy" id="1159017"/>
    <lineage>
        <taxon>Bacteria</taxon>
        <taxon>Pseudomonadati</taxon>
        <taxon>Pseudomonadota</taxon>
        <taxon>Gammaproteobacteria</taxon>
        <taxon>Alteromonadales</taxon>
        <taxon>Idiomarinaceae</taxon>
        <taxon>Pseudidiomarina</taxon>
    </lineage>
</organism>